<dbReference type="GO" id="GO:0070072">
    <property type="term" value="P:vacuolar proton-transporting V-type ATPase complex assembly"/>
    <property type="evidence" value="ECO:0007669"/>
    <property type="project" value="InterPro"/>
</dbReference>
<sequence length="243" mass="26349">MSNLNVSLEPHLEEALRPLPALLPRPLASQLNEALAAAAPNDSSDTSDAKRLIPYNVVHSISRWAHTPSGASALEAHNPPLSPSQYTMVSLLAGTLTSPDRAFPAPPPVVSHESIRKRQLGDRQAITALLNALLSIGGSGVATWWAAERLQWQAEWRVLLALFVAVVVALSEAILYLIWTSYNRQPPEKIQVRSLRRANAGGNGSQESKAPQASILTSGEVLDNGSKQQTVRRRRTKQRKLGG</sequence>
<dbReference type="OrthoDB" id="3193718at2759"/>
<feature type="compositionally biased region" description="Polar residues" evidence="1">
    <location>
        <begin position="205"/>
        <end position="217"/>
    </location>
</feature>
<dbReference type="EMBL" id="KB445794">
    <property type="protein sequence ID" value="EMD38918.1"/>
    <property type="molecule type" value="Genomic_DNA"/>
</dbReference>
<dbReference type="Pfam" id="PF11712">
    <property type="entry name" value="Vma12"/>
    <property type="match status" value="1"/>
</dbReference>
<protein>
    <submittedName>
        <fullName evidence="3">Uncharacterized protein</fullName>
    </submittedName>
</protein>
<dbReference type="AlphaFoldDB" id="M2QPG4"/>
<feature type="transmembrane region" description="Helical" evidence="2">
    <location>
        <begin position="158"/>
        <end position="179"/>
    </location>
</feature>
<evidence type="ECO:0000256" key="1">
    <source>
        <dbReference type="SAM" id="MobiDB-lite"/>
    </source>
</evidence>
<organism evidence="3 4">
    <name type="scientific">Ceriporiopsis subvermispora (strain B)</name>
    <name type="common">White-rot fungus</name>
    <name type="synonym">Gelatoporia subvermispora</name>
    <dbReference type="NCBI Taxonomy" id="914234"/>
    <lineage>
        <taxon>Eukaryota</taxon>
        <taxon>Fungi</taxon>
        <taxon>Dikarya</taxon>
        <taxon>Basidiomycota</taxon>
        <taxon>Agaricomycotina</taxon>
        <taxon>Agaricomycetes</taxon>
        <taxon>Polyporales</taxon>
        <taxon>Gelatoporiaceae</taxon>
        <taxon>Gelatoporia</taxon>
    </lineage>
</organism>
<name>M2QPG4_CERS8</name>
<keyword evidence="4" id="KW-1185">Reference proteome</keyword>
<gene>
    <name evidence="3" type="ORF">CERSUDRAFT_47209</name>
</gene>
<dbReference type="HOGENOM" id="CLU_083084_0_0_1"/>
<dbReference type="InterPro" id="IPR021013">
    <property type="entry name" value="ATPase_Vma12"/>
</dbReference>
<keyword evidence="2" id="KW-0812">Transmembrane</keyword>
<reference evidence="3 4" key="1">
    <citation type="journal article" date="2012" name="Proc. Natl. Acad. Sci. U.S.A.">
        <title>Comparative genomics of Ceriporiopsis subvermispora and Phanerochaete chrysosporium provide insight into selective ligninolysis.</title>
        <authorList>
            <person name="Fernandez-Fueyo E."/>
            <person name="Ruiz-Duenas F.J."/>
            <person name="Ferreira P."/>
            <person name="Floudas D."/>
            <person name="Hibbett D.S."/>
            <person name="Canessa P."/>
            <person name="Larrondo L.F."/>
            <person name="James T.Y."/>
            <person name="Seelenfreund D."/>
            <person name="Lobos S."/>
            <person name="Polanco R."/>
            <person name="Tello M."/>
            <person name="Honda Y."/>
            <person name="Watanabe T."/>
            <person name="Watanabe T."/>
            <person name="Ryu J.S."/>
            <person name="Kubicek C.P."/>
            <person name="Schmoll M."/>
            <person name="Gaskell J."/>
            <person name="Hammel K.E."/>
            <person name="St John F.J."/>
            <person name="Vanden Wymelenberg A."/>
            <person name="Sabat G."/>
            <person name="Splinter BonDurant S."/>
            <person name="Syed K."/>
            <person name="Yadav J.S."/>
            <person name="Doddapaneni H."/>
            <person name="Subramanian V."/>
            <person name="Lavin J.L."/>
            <person name="Oguiza J.A."/>
            <person name="Perez G."/>
            <person name="Pisabarro A.G."/>
            <person name="Ramirez L."/>
            <person name="Santoyo F."/>
            <person name="Master E."/>
            <person name="Coutinho P.M."/>
            <person name="Henrissat B."/>
            <person name="Lombard V."/>
            <person name="Magnuson J.K."/>
            <person name="Kuees U."/>
            <person name="Hori C."/>
            <person name="Igarashi K."/>
            <person name="Samejima M."/>
            <person name="Held B.W."/>
            <person name="Barry K.W."/>
            <person name="LaButti K.M."/>
            <person name="Lapidus A."/>
            <person name="Lindquist E.A."/>
            <person name="Lucas S.M."/>
            <person name="Riley R."/>
            <person name="Salamov A.A."/>
            <person name="Hoffmeister D."/>
            <person name="Schwenk D."/>
            <person name="Hadar Y."/>
            <person name="Yarden O."/>
            <person name="de Vries R.P."/>
            <person name="Wiebenga A."/>
            <person name="Stenlid J."/>
            <person name="Eastwood D."/>
            <person name="Grigoriev I.V."/>
            <person name="Berka R.M."/>
            <person name="Blanchette R.A."/>
            <person name="Kersten P."/>
            <person name="Martinez A.T."/>
            <person name="Vicuna R."/>
            <person name="Cullen D."/>
        </authorList>
    </citation>
    <scope>NUCLEOTIDE SEQUENCE [LARGE SCALE GENOMIC DNA]</scope>
    <source>
        <strain evidence="3 4">B</strain>
    </source>
</reference>
<accession>M2QPG4</accession>
<evidence type="ECO:0000313" key="3">
    <source>
        <dbReference type="EMBL" id="EMD38918.1"/>
    </source>
</evidence>
<feature type="transmembrane region" description="Helical" evidence="2">
    <location>
        <begin position="125"/>
        <end position="146"/>
    </location>
</feature>
<feature type="region of interest" description="Disordered" evidence="1">
    <location>
        <begin position="197"/>
        <end position="243"/>
    </location>
</feature>
<proteinExistence type="predicted"/>
<keyword evidence="2" id="KW-1133">Transmembrane helix</keyword>
<evidence type="ECO:0000256" key="2">
    <source>
        <dbReference type="SAM" id="Phobius"/>
    </source>
</evidence>
<evidence type="ECO:0000313" key="4">
    <source>
        <dbReference type="Proteomes" id="UP000016930"/>
    </source>
</evidence>
<feature type="compositionally biased region" description="Basic residues" evidence="1">
    <location>
        <begin position="230"/>
        <end position="243"/>
    </location>
</feature>
<dbReference type="Proteomes" id="UP000016930">
    <property type="component" value="Unassembled WGS sequence"/>
</dbReference>
<keyword evidence="2" id="KW-0472">Membrane</keyword>